<keyword evidence="1" id="KW-0812">Transmembrane</keyword>
<keyword evidence="1" id="KW-1133">Transmembrane helix</keyword>
<feature type="transmembrane region" description="Helical" evidence="1">
    <location>
        <begin position="151"/>
        <end position="173"/>
    </location>
</feature>
<sequence>MTAGAGHPAPGRAARTAGHGAHADYTGGVYGSMLAASVIVGAGTLGSFPRLELMLLLLLTGGVFWIAHVHAQLFGARLAQHGPDRAVVLRVCREEWTIVKAAVPPAVAVGVGPVLGLGVQGGQWLALSVAVTGQVGWSVAAARQAGATRRLLVLSAAVNLVLGLVILSCKLWLKR</sequence>
<name>A0ABW6PYH7_9ACTN</name>
<feature type="transmembrane region" description="Helical" evidence="1">
    <location>
        <begin position="55"/>
        <end position="75"/>
    </location>
</feature>
<dbReference type="Proteomes" id="UP001601627">
    <property type="component" value="Unassembled WGS sequence"/>
</dbReference>
<keyword evidence="3" id="KW-1185">Reference proteome</keyword>
<reference evidence="2 3" key="1">
    <citation type="submission" date="2024-09" db="EMBL/GenBank/DDBJ databases">
        <title>The Natural Products Discovery Center: Release of the First 8490 Sequenced Strains for Exploring Actinobacteria Biosynthetic Diversity.</title>
        <authorList>
            <person name="Kalkreuter E."/>
            <person name="Kautsar S.A."/>
            <person name="Yang D."/>
            <person name="Bader C.D."/>
            <person name="Teijaro C.N."/>
            <person name="Fluegel L."/>
            <person name="Davis C.M."/>
            <person name="Simpson J.R."/>
            <person name="Lauterbach L."/>
            <person name="Steele A.D."/>
            <person name="Gui C."/>
            <person name="Meng S."/>
            <person name="Li G."/>
            <person name="Viehrig K."/>
            <person name="Ye F."/>
            <person name="Su P."/>
            <person name="Kiefer A.F."/>
            <person name="Nichols A."/>
            <person name="Cepeda A.J."/>
            <person name="Yan W."/>
            <person name="Fan B."/>
            <person name="Jiang Y."/>
            <person name="Adhikari A."/>
            <person name="Zheng C.-J."/>
            <person name="Schuster L."/>
            <person name="Cowan T.M."/>
            <person name="Smanski M.J."/>
            <person name="Chevrette M.G."/>
            <person name="De Carvalho L.P.S."/>
            <person name="Shen B."/>
        </authorList>
    </citation>
    <scope>NUCLEOTIDE SEQUENCE [LARGE SCALE GENOMIC DNA]</scope>
    <source>
        <strain evidence="2 3">NPDC058328</strain>
    </source>
</reference>
<gene>
    <name evidence="2" type="ORF">ACFVZC_00930</name>
</gene>
<keyword evidence="1" id="KW-0472">Membrane</keyword>
<evidence type="ECO:0000256" key="1">
    <source>
        <dbReference type="SAM" id="Phobius"/>
    </source>
</evidence>
<dbReference type="RefSeq" id="WP_388232194.1">
    <property type="nucleotide sequence ID" value="NZ_JBHVZQ010000001.1"/>
</dbReference>
<proteinExistence type="predicted"/>
<evidence type="ECO:0008006" key="4">
    <source>
        <dbReference type="Google" id="ProtNLM"/>
    </source>
</evidence>
<dbReference type="EMBL" id="JBHVZQ010000001">
    <property type="protein sequence ID" value="MFF1271988.1"/>
    <property type="molecule type" value="Genomic_DNA"/>
</dbReference>
<accession>A0ABW6PYH7</accession>
<protein>
    <recommendedName>
        <fullName evidence="4">Integral membrane protein</fullName>
    </recommendedName>
</protein>
<evidence type="ECO:0000313" key="3">
    <source>
        <dbReference type="Proteomes" id="UP001601627"/>
    </source>
</evidence>
<feature type="transmembrane region" description="Helical" evidence="1">
    <location>
        <begin position="29"/>
        <end position="48"/>
    </location>
</feature>
<organism evidence="2 3">
    <name type="scientific">Streptomyces marokkonensis</name>
    <dbReference type="NCBI Taxonomy" id="324855"/>
    <lineage>
        <taxon>Bacteria</taxon>
        <taxon>Bacillati</taxon>
        <taxon>Actinomycetota</taxon>
        <taxon>Actinomycetes</taxon>
        <taxon>Kitasatosporales</taxon>
        <taxon>Streptomycetaceae</taxon>
        <taxon>Streptomyces</taxon>
    </lineage>
</organism>
<evidence type="ECO:0000313" key="2">
    <source>
        <dbReference type="EMBL" id="MFF1271988.1"/>
    </source>
</evidence>
<comment type="caution">
    <text evidence="2">The sequence shown here is derived from an EMBL/GenBank/DDBJ whole genome shotgun (WGS) entry which is preliminary data.</text>
</comment>